<dbReference type="PANTHER" id="PTHR47124:SF1">
    <property type="entry name" value="F-BOX PROTEIN SKIP8"/>
    <property type="match status" value="1"/>
</dbReference>
<dbReference type="InterPro" id="IPR032710">
    <property type="entry name" value="NTF2-like_dom_sf"/>
</dbReference>
<evidence type="ECO:0000313" key="4">
    <source>
        <dbReference type="Proteomes" id="UP001153555"/>
    </source>
</evidence>
<comment type="caution">
    <text evidence="3">The sequence shown here is derived from an EMBL/GenBank/DDBJ whole genome shotgun (WGS) entry which is preliminary data.</text>
</comment>
<dbReference type="SUPFAM" id="SSF54427">
    <property type="entry name" value="NTF2-like"/>
    <property type="match status" value="1"/>
</dbReference>
<keyword evidence="4" id="KW-1185">Reference proteome</keyword>
<dbReference type="InterPro" id="IPR001810">
    <property type="entry name" value="F-box_dom"/>
</dbReference>
<keyword evidence="1" id="KW-1133">Transmembrane helix</keyword>
<dbReference type="PANTHER" id="PTHR47124">
    <property type="entry name" value="F-BOX PROTEIN SKIP8"/>
    <property type="match status" value="1"/>
</dbReference>
<dbReference type="InterPro" id="IPR037401">
    <property type="entry name" value="SnoaL-like"/>
</dbReference>
<dbReference type="InterPro" id="IPR036047">
    <property type="entry name" value="F-box-like_dom_sf"/>
</dbReference>
<dbReference type="InterPro" id="IPR044260">
    <property type="entry name" value="SKIP8-like"/>
</dbReference>
<dbReference type="CDD" id="cd22117">
    <property type="entry name" value="F-box_FBXL4"/>
    <property type="match status" value="1"/>
</dbReference>
<evidence type="ECO:0000256" key="1">
    <source>
        <dbReference type="SAM" id="Phobius"/>
    </source>
</evidence>
<sequence length="274" mass="31469">MQNLTFFCCRRSISFPGDFSSILVALAAALACVLLSIFLIFRKSKLQAGPFEMAKLIPWCENGGGEKMAARVDKLTGASMMEQLVPEITMHALSYLDYPSLCRLSMTNSLMRKVANDDNAWKALYRKDFSLEQDSLVPPDGWKAYYAATRAIVNINDEFFRIWRERSLPAMAQLWLNSNYVKCFHANRESFSGYNAVMASWQLTFRRENMARYQEIQDVRARIVSGMAWVTMKAYVDMNRSPDNVTNVYELHEGRWYIVHHHISPIMVVGLYGP</sequence>
<dbReference type="OrthoDB" id="1901658at2759"/>
<dbReference type="Pfam" id="PF12937">
    <property type="entry name" value="F-box-like"/>
    <property type="match status" value="1"/>
</dbReference>
<evidence type="ECO:0000259" key="2">
    <source>
        <dbReference type="PROSITE" id="PS50181"/>
    </source>
</evidence>
<keyword evidence="1" id="KW-0812">Transmembrane</keyword>
<dbReference type="Gene3D" id="1.20.1280.50">
    <property type="match status" value="1"/>
</dbReference>
<dbReference type="AlphaFoldDB" id="A0A9N7NWA8"/>
<organism evidence="3 4">
    <name type="scientific">Striga hermonthica</name>
    <name type="common">Purple witchweed</name>
    <name type="synonym">Buchnera hermonthica</name>
    <dbReference type="NCBI Taxonomy" id="68872"/>
    <lineage>
        <taxon>Eukaryota</taxon>
        <taxon>Viridiplantae</taxon>
        <taxon>Streptophyta</taxon>
        <taxon>Embryophyta</taxon>
        <taxon>Tracheophyta</taxon>
        <taxon>Spermatophyta</taxon>
        <taxon>Magnoliopsida</taxon>
        <taxon>eudicotyledons</taxon>
        <taxon>Gunneridae</taxon>
        <taxon>Pentapetalae</taxon>
        <taxon>asterids</taxon>
        <taxon>lamiids</taxon>
        <taxon>Lamiales</taxon>
        <taxon>Orobanchaceae</taxon>
        <taxon>Buchnereae</taxon>
        <taxon>Striga</taxon>
    </lineage>
</organism>
<gene>
    <name evidence="3" type="ORF">SHERM_04843</name>
</gene>
<dbReference type="Pfam" id="PF13474">
    <property type="entry name" value="SnoaL_3"/>
    <property type="match status" value="1"/>
</dbReference>
<feature type="transmembrane region" description="Helical" evidence="1">
    <location>
        <begin position="20"/>
        <end position="41"/>
    </location>
</feature>
<dbReference type="EMBL" id="CACSLK010030875">
    <property type="protein sequence ID" value="CAA0838234.1"/>
    <property type="molecule type" value="Genomic_DNA"/>
</dbReference>
<dbReference type="Gene3D" id="3.10.450.50">
    <property type="match status" value="1"/>
</dbReference>
<accession>A0A9N7NWA8</accession>
<proteinExistence type="predicted"/>
<keyword evidence="1" id="KW-0472">Membrane</keyword>
<reference evidence="3" key="1">
    <citation type="submission" date="2019-12" db="EMBL/GenBank/DDBJ databases">
        <authorList>
            <person name="Scholes J."/>
        </authorList>
    </citation>
    <scope>NUCLEOTIDE SEQUENCE</scope>
</reference>
<protein>
    <submittedName>
        <fullName evidence="3">F-box protein SKIP8</fullName>
    </submittedName>
</protein>
<name>A0A9N7NWA8_STRHE</name>
<dbReference type="SUPFAM" id="SSF81383">
    <property type="entry name" value="F-box domain"/>
    <property type="match status" value="1"/>
</dbReference>
<dbReference type="Proteomes" id="UP001153555">
    <property type="component" value="Unassembled WGS sequence"/>
</dbReference>
<feature type="domain" description="F-box" evidence="2">
    <location>
        <begin position="78"/>
        <end position="124"/>
    </location>
</feature>
<evidence type="ECO:0000313" key="3">
    <source>
        <dbReference type="EMBL" id="CAA0838234.1"/>
    </source>
</evidence>
<dbReference type="PROSITE" id="PS50181">
    <property type="entry name" value="FBOX"/>
    <property type="match status" value="1"/>
</dbReference>